<dbReference type="InterPro" id="IPR050625">
    <property type="entry name" value="ParA/MinD_ATPase"/>
</dbReference>
<organism evidence="3 5">
    <name type="scientific">Candidatus Chlorohelix allophototropha</name>
    <dbReference type="NCBI Taxonomy" id="3003348"/>
    <lineage>
        <taxon>Bacteria</taxon>
        <taxon>Bacillati</taxon>
        <taxon>Chloroflexota</taxon>
        <taxon>Chloroflexia</taxon>
        <taxon>Candidatus Chloroheliales</taxon>
        <taxon>Candidatus Chloroheliaceae</taxon>
        <taxon>Candidatus Chlorohelix</taxon>
    </lineage>
</organism>
<dbReference type="EMBL" id="JACATZ010000001">
    <property type="protein sequence ID" value="NWJ45992.1"/>
    <property type="molecule type" value="Genomic_DNA"/>
</dbReference>
<sequence>MGKIISIHSYRGGTGKSNITANLAATVAMQRQRVAIIDTDIQSPGIHILFGMDEDDLSPCLNDFLYGKCSIKEAAHDVTSRLVDSEGTDISGGGKLYLLPSSIKAGDIARILREGYKAHLLNDGLIELIEVLNLDYLFIDTHPGLNDETLLSIAISDDLLLIMRPDRQDYQGTAVTVEVARKLDVENMLMVINKALPEMDFDGLKHSVEEIYKAEVIAVLPSSDDLIRAGSAGLFSLKNPQHPFSQGITAIAARLIRQ</sequence>
<dbReference type="GO" id="GO:0005524">
    <property type="term" value="F:ATP binding"/>
    <property type="evidence" value="ECO:0007669"/>
    <property type="project" value="UniProtKB-KW"/>
</dbReference>
<dbReference type="AlphaFoldDB" id="A0A8T7M038"/>
<dbReference type="Pfam" id="PF10609">
    <property type="entry name" value="ParA"/>
    <property type="match status" value="1"/>
</dbReference>
<dbReference type="InterPro" id="IPR027417">
    <property type="entry name" value="P-loop_NTPase"/>
</dbReference>
<evidence type="ECO:0000313" key="6">
    <source>
        <dbReference type="Proteomes" id="UP001431572"/>
    </source>
</evidence>
<dbReference type="GO" id="GO:0005829">
    <property type="term" value="C:cytosol"/>
    <property type="evidence" value="ECO:0007669"/>
    <property type="project" value="TreeGrafter"/>
</dbReference>
<evidence type="ECO:0000256" key="2">
    <source>
        <dbReference type="ARBA" id="ARBA00022840"/>
    </source>
</evidence>
<dbReference type="Proteomes" id="UP001431572">
    <property type="component" value="Chromosome 1"/>
</dbReference>
<dbReference type="InterPro" id="IPR033756">
    <property type="entry name" value="YlxH/NBP35"/>
</dbReference>
<protein>
    <submittedName>
        <fullName evidence="3">MinD/ParA family protein</fullName>
    </submittedName>
</protein>
<keyword evidence="2" id="KW-0067">ATP-binding</keyword>
<accession>A0A8T7M038</accession>
<dbReference type="EMBL" id="CP128399">
    <property type="protein sequence ID" value="WJW67852.1"/>
    <property type="molecule type" value="Genomic_DNA"/>
</dbReference>
<name>A0A8T7M038_9CHLR</name>
<keyword evidence="1" id="KW-0547">Nucleotide-binding</keyword>
<dbReference type="PANTHER" id="PTHR43384:SF10">
    <property type="entry name" value="ATPASE INVOLVED IN CHROMOSOME PARTITIONING, PARA_MIND FAMILY"/>
    <property type="match status" value="1"/>
</dbReference>
<reference evidence="4" key="2">
    <citation type="journal article" date="2024" name="Nature">
        <title>Anoxygenic phototroph of the Chloroflexota uses a type I reaction centre.</title>
        <authorList>
            <person name="Tsuji J.M."/>
            <person name="Shaw N.A."/>
            <person name="Nagashima S."/>
            <person name="Venkiteswaran J.J."/>
            <person name="Schiff S.L."/>
            <person name="Watanabe T."/>
            <person name="Fukui M."/>
            <person name="Hanada S."/>
            <person name="Tank M."/>
            <person name="Neufeld J.D."/>
        </authorList>
    </citation>
    <scope>NUCLEOTIDE SEQUENCE</scope>
    <source>
        <strain evidence="4">L227-S17</strain>
    </source>
</reference>
<evidence type="ECO:0000256" key="1">
    <source>
        <dbReference type="ARBA" id="ARBA00022741"/>
    </source>
</evidence>
<evidence type="ECO:0000313" key="3">
    <source>
        <dbReference type="EMBL" id="NWJ45992.1"/>
    </source>
</evidence>
<dbReference type="PANTHER" id="PTHR43384">
    <property type="entry name" value="SEPTUM SITE-DETERMINING PROTEIN MIND HOMOLOG, CHLOROPLASTIC-RELATED"/>
    <property type="match status" value="1"/>
</dbReference>
<proteinExistence type="predicted"/>
<gene>
    <name evidence="3" type="ORF">HXX08_08955</name>
    <name evidence="4" type="ORF">OZ401_001135</name>
</gene>
<dbReference type="GO" id="GO:0009898">
    <property type="term" value="C:cytoplasmic side of plasma membrane"/>
    <property type="evidence" value="ECO:0007669"/>
    <property type="project" value="TreeGrafter"/>
</dbReference>
<dbReference type="SUPFAM" id="SSF52540">
    <property type="entry name" value="P-loop containing nucleoside triphosphate hydrolases"/>
    <property type="match status" value="1"/>
</dbReference>
<dbReference type="GO" id="GO:0051782">
    <property type="term" value="P:negative regulation of cell division"/>
    <property type="evidence" value="ECO:0007669"/>
    <property type="project" value="TreeGrafter"/>
</dbReference>
<evidence type="ECO:0000313" key="4">
    <source>
        <dbReference type="EMBL" id="WJW67852.1"/>
    </source>
</evidence>
<dbReference type="RefSeq" id="WP_341469741.1">
    <property type="nucleotide sequence ID" value="NZ_CP128399.1"/>
</dbReference>
<dbReference type="GO" id="GO:0016887">
    <property type="term" value="F:ATP hydrolysis activity"/>
    <property type="evidence" value="ECO:0007669"/>
    <property type="project" value="TreeGrafter"/>
</dbReference>
<dbReference type="Proteomes" id="UP000521676">
    <property type="component" value="Unassembled WGS sequence"/>
</dbReference>
<dbReference type="Gene3D" id="3.40.50.300">
    <property type="entry name" value="P-loop containing nucleotide triphosphate hydrolases"/>
    <property type="match status" value="1"/>
</dbReference>
<keyword evidence="6" id="KW-1185">Reference proteome</keyword>
<reference evidence="3 5" key="1">
    <citation type="submission" date="2020-06" db="EMBL/GenBank/DDBJ databases">
        <title>Anoxygenic phototrophic Chloroflexota member uses a Type I reaction center.</title>
        <authorList>
            <person name="Tsuji J.M."/>
            <person name="Shaw N.A."/>
            <person name="Nagashima S."/>
            <person name="Venkiteswaran J."/>
            <person name="Schiff S.L."/>
            <person name="Hanada S."/>
            <person name="Tank M."/>
            <person name="Neufeld J.D."/>
        </authorList>
    </citation>
    <scope>NUCLEOTIDE SEQUENCE [LARGE SCALE GENOMIC DNA]</scope>
    <source>
        <strain evidence="3">L227-S17</strain>
    </source>
</reference>
<evidence type="ECO:0000313" key="5">
    <source>
        <dbReference type="Proteomes" id="UP000521676"/>
    </source>
</evidence>